<name>A0A2W5BYI2_9SPHN</name>
<dbReference type="InterPro" id="IPR036641">
    <property type="entry name" value="HPT_dom_sf"/>
</dbReference>
<dbReference type="GO" id="GO:0000160">
    <property type="term" value="P:phosphorelay signal transduction system"/>
    <property type="evidence" value="ECO:0007669"/>
    <property type="project" value="UniProtKB-KW"/>
</dbReference>
<dbReference type="SUPFAM" id="SSF47226">
    <property type="entry name" value="Histidine-containing phosphotransfer domain, HPT domain"/>
    <property type="match status" value="1"/>
</dbReference>
<evidence type="ECO:0000256" key="1">
    <source>
        <dbReference type="ARBA" id="ARBA00023012"/>
    </source>
</evidence>
<accession>A0A2W5BYI2</accession>
<protein>
    <submittedName>
        <fullName evidence="3">Hpt domain-containing protein</fullName>
    </submittedName>
</protein>
<sequence length="99" mass="10375">MAYDPGALETALAAAVGDDPALIVELRRAFLESARLHLDSLRAAATTNEWQESAYRLKGLAASFGATALMDAADAAAEEVAGTQAALRLAERALARFGR</sequence>
<dbReference type="EMBL" id="QFNN01000101">
    <property type="protein sequence ID" value="PZO88121.1"/>
    <property type="molecule type" value="Genomic_DNA"/>
</dbReference>
<keyword evidence="1" id="KW-0902">Two-component regulatory system</keyword>
<evidence type="ECO:0000259" key="2">
    <source>
        <dbReference type="Pfam" id="PF01627"/>
    </source>
</evidence>
<comment type="caution">
    <text evidence="3">The sequence shown here is derived from an EMBL/GenBank/DDBJ whole genome shotgun (WGS) entry which is preliminary data.</text>
</comment>
<dbReference type="Gene3D" id="1.20.120.160">
    <property type="entry name" value="HPT domain"/>
    <property type="match status" value="1"/>
</dbReference>
<gene>
    <name evidence="3" type="ORF">DI623_13315</name>
</gene>
<dbReference type="AlphaFoldDB" id="A0A2W5BYI2"/>
<evidence type="ECO:0000313" key="3">
    <source>
        <dbReference type="EMBL" id="PZO88121.1"/>
    </source>
</evidence>
<evidence type="ECO:0000313" key="4">
    <source>
        <dbReference type="Proteomes" id="UP000249066"/>
    </source>
</evidence>
<feature type="domain" description="HPt" evidence="2">
    <location>
        <begin position="25"/>
        <end position="91"/>
    </location>
</feature>
<dbReference type="InterPro" id="IPR008207">
    <property type="entry name" value="Sig_transdc_His_kin_Hpt_dom"/>
</dbReference>
<dbReference type="Proteomes" id="UP000249066">
    <property type="component" value="Unassembled WGS sequence"/>
</dbReference>
<organism evidence="3 4">
    <name type="scientific">Sphingomonas sanxanigenens</name>
    <dbReference type="NCBI Taxonomy" id="397260"/>
    <lineage>
        <taxon>Bacteria</taxon>
        <taxon>Pseudomonadati</taxon>
        <taxon>Pseudomonadota</taxon>
        <taxon>Alphaproteobacteria</taxon>
        <taxon>Sphingomonadales</taxon>
        <taxon>Sphingomonadaceae</taxon>
        <taxon>Sphingomonas</taxon>
    </lineage>
</organism>
<proteinExistence type="predicted"/>
<dbReference type="Pfam" id="PF01627">
    <property type="entry name" value="Hpt"/>
    <property type="match status" value="1"/>
</dbReference>
<reference evidence="3 4" key="1">
    <citation type="submission" date="2017-08" db="EMBL/GenBank/DDBJ databases">
        <title>Infants hospitalized years apart are colonized by the same room-sourced microbial strains.</title>
        <authorList>
            <person name="Brooks B."/>
            <person name="Olm M.R."/>
            <person name="Firek B.A."/>
            <person name="Baker R."/>
            <person name="Thomas B.C."/>
            <person name="Morowitz M.J."/>
            <person name="Banfield J.F."/>
        </authorList>
    </citation>
    <scope>NUCLEOTIDE SEQUENCE [LARGE SCALE GENOMIC DNA]</scope>
    <source>
        <strain evidence="3">S2_018_000_R2_101</strain>
    </source>
</reference>
<dbReference type="GO" id="GO:0004672">
    <property type="term" value="F:protein kinase activity"/>
    <property type="evidence" value="ECO:0007669"/>
    <property type="project" value="UniProtKB-ARBA"/>
</dbReference>